<gene>
    <name evidence="1" type="ORF">H1R20_g3339</name>
</gene>
<comment type="caution">
    <text evidence="1">The sequence shown here is derived from an EMBL/GenBank/DDBJ whole genome shotgun (WGS) entry which is preliminary data.</text>
</comment>
<dbReference type="SUPFAM" id="SSF52058">
    <property type="entry name" value="L domain-like"/>
    <property type="match status" value="1"/>
</dbReference>
<feature type="non-terminal residue" evidence="1">
    <location>
        <position position="1"/>
    </location>
</feature>
<keyword evidence="2" id="KW-1185">Reference proteome</keyword>
<dbReference type="Gene3D" id="3.80.10.10">
    <property type="entry name" value="Ribonuclease Inhibitor"/>
    <property type="match status" value="1"/>
</dbReference>
<protein>
    <recommendedName>
        <fullName evidence="3">F-box domain-containing protein</fullName>
    </recommendedName>
</protein>
<dbReference type="InterPro" id="IPR032675">
    <property type="entry name" value="LRR_dom_sf"/>
</dbReference>
<accession>A0A9W8MLV5</accession>
<sequence>MPLSLNYWSTMPYIVEGTPAAFKTVCSIMSKATARLKVLSLYADGEPLKALVDALHGPVNSLEYLKIGFASIRNRDSFSSSVLRSLQASHHPNLRHLELPAFRISWNSHLLQDSPKITHLILNHALQEDMPNFFNFLEAVPALIILRLDFPSFSEGLEDRWPWPAGSELSHIYGPHPSRIQLPNLKELCLSGDAHIMGVLLRSISAPKNLTRLDLCWEVDALAHESNIGDAN</sequence>
<dbReference type="Proteomes" id="UP001140091">
    <property type="component" value="Unassembled WGS sequence"/>
</dbReference>
<organism evidence="1 2">
    <name type="scientific">Candolleomyces eurysporus</name>
    <dbReference type="NCBI Taxonomy" id="2828524"/>
    <lineage>
        <taxon>Eukaryota</taxon>
        <taxon>Fungi</taxon>
        <taxon>Dikarya</taxon>
        <taxon>Basidiomycota</taxon>
        <taxon>Agaricomycotina</taxon>
        <taxon>Agaricomycetes</taxon>
        <taxon>Agaricomycetidae</taxon>
        <taxon>Agaricales</taxon>
        <taxon>Agaricineae</taxon>
        <taxon>Psathyrellaceae</taxon>
        <taxon>Candolleomyces</taxon>
    </lineage>
</organism>
<evidence type="ECO:0008006" key="3">
    <source>
        <dbReference type="Google" id="ProtNLM"/>
    </source>
</evidence>
<name>A0A9W8MLV5_9AGAR</name>
<evidence type="ECO:0000313" key="2">
    <source>
        <dbReference type="Proteomes" id="UP001140091"/>
    </source>
</evidence>
<proteinExistence type="predicted"/>
<reference evidence="1" key="1">
    <citation type="submission" date="2022-06" db="EMBL/GenBank/DDBJ databases">
        <title>Genome Sequence of Candolleomyces eurysporus.</title>
        <authorList>
            <person name="Buettner E."/>
        </authorList>
    </citation>
    <scope>NUCLEOTIDE SEQUENCE</scope>
    <source>
        <strain evidence="1">VTCC 930004</strain>
    </source>
</reference>
<dbReference type="OrthoDB" id="3172239at2759"/>
<dbReference type="EMBL" id="JANBPK010000736">
    <property type="protein sequence ID" value="KAJ2933758.1"/>
    <property type="molecule type" value="Genomic_DNA"/>
</dbReference>
<evidence type="ECO:0000313" key="1">
    <source>
        <dbReference type="EMBL" id="KAJ2933758.1"/>
    </source>
</evidence>
<dbReference type="AlphaFoldDB" id="A0A9W8MLV5"/>